<dbReference type="InterPro" id="IPR006224">
    <property type="entry name" value="PsdUridine_synth_RluA-like_CS"/>
</dbReference>
<evidence type="ECO:0000313" key="6">
    <source>
        <dbReference type="EMBL" id="MFD1465717.1"/>
    </source>
</evidence>
<gene>
    <name evidence="6" type="ORF">ACFQ4L_06450</name>
</gene>
<name>A0ABW4DNW9_9LACO</name>
<sequence length="302" mass="33920">MNFKWQFSAANFPEQDQVTLQSFLKHHGFSKSQIGRLKFSGGQIFVNHRQRYTNYLLHDGDLIRVTLAPEKAASTVTTSHLPIEIIYEDDLFLVVNKPAHLASIPSRSHPNDALANRVKGYLQTQGAESLSIHIATRLDMDTSGLVIFGKSAYAHSLLDEQNKQHRMQKMYLALAQGHFEQASGLIDLPIGRRAEHGMERMITEAGKPSKTRYQVLQTYPEGSLVQLQLLTGRTHQIRVHLAALGHPLFGDELYGGPMTPAAQRQALHCAQLTFYQPIMKKEIQLSAPIPSDFLAIEAEMER</sequence>
<dbReference type="Proteomes" id="UP001597244">
    <property type="component" value="Unassembled WGS sequence"/>
</dbReference>
<dbReference type="CDD" id="cd02869">
    <property type="entry name" value="PseudoU_synth_RluA_like"/>
    <property type="match status" value="1"/>
</dbReference>
<dbReference type="InterPro" id="IPR050188">
    <property type="entry name" value="RluA_PseudoU_synthase"/>
</dbReference>
<keyword evidence="4 6" id="KW-0413">Isomerase</keyword>
<evidence type="ECO:0000256" key="2">
    <source>
        <dbReference type="ARBA" id="ARBA00010876"/>
    </source>
</evidence>
<dbReference type="EC" id="5.4.99.-" evidence="4"/>
<dbReference type="InterPro" id="IPR006145">
    <property type="entry name" value="PsdUridine_synth_RsuA/RluA"/>
</dbReference>
<evidence type="ECO:0000256" key="3">
    <source>
        <dbReference type="PROSITE-ProRule" id="PRU00182"/>
    </source>
</evidence>
<dbReference type="EMBL" id="JBHTOF010000077">
    <property type="protein sequence ID" value="MFD1465717.1"/>
    <property type="molecule type" value="Genomic_DNA"/>
</dbReference>
<comment type="function">
    <text evidence="4">Responsible for synthesis of pseudouridine from uracil.</text>
</comment>
<reference evidence="7" key="1">
    <citation type="journal article" date="2019" name="Int. J. Syst. Evol. Microbiol.">
        <title>The Global Catalogue of Microorganisms (GCM) 10K type strain sequencing project: providing services to taxonomists for standard genome sequencing and annotation.</title>
        <authorList>
            <consortium name="The Broad Institute Genomics Platform"/>
            <consortium name="The Broad Institute Genome Sequencing Center for Infectious Disease"/>
            <person name="Wu L."/>
            <person name="Ma J."/>
        </authorList>
    </citation>
    <scope>NUCLEOTIDE SEQUENCE [LARGE SCALE GENOMIC DNA]</scope>
    <source>
        <strain evidence="7">CCM 8951</strain>
    </source>
</reference>
<protein>
    <recommendedName>
        <fullName evidence="4">Pseudouridine synthase</fullName>
        <ecNumber evidence="4">5.4.99.-</ecNumber>
    </recommendedName>
</protein>
<dbReference type="PROSITE" id="PS50889">
    <property type="entry name" value="S4"/>
    <property type="match status" value="1"/>
</dbReference>
<dbReference type="Pfam" id="PF00849">
    <property type="entry name" value="PseudoU_synth_2"/>
    <property type="match status" value="1"/>
</dbReference>
<dbReference type="NCBIfam" id="TIGR00005">
    <property type="entry name" value="rluA_subfam"/>
    <property type="match status" value="1"/>
</dbReference>
<dbReference type="GO" id="GO:0016853">
    <property type="term" value="F:isomerase activity"/>
    <property type="evidence" value="ECO:0007669"/>
    <property type="project" value="UniProtKB-KW"/>
</dbReference>
<feature type="domain" description="Pseudouridine synthase RsuA/RluA-like" evidence="5">
    <location>
        <begin position="92"/>
        <end position="243"/>
    </location>
</feature>
<dbReference type="PANTHER" id="PTHR21600">
    <property type="entry name" value="MITOCHONDRIAL RNA PSEUDOURIDINE SYNTHASE"/>
    <property type="match status" value="1"/>
</dbReference>
<dbReference type="RefSeq" id="WP_125578774.1">
    <property type="nucleotide sequence ID" value="NZ_JBHTOF010000077.1"/>
</dbReference>
<keyword evidence="3" id="KW-0694">RNA-binding</keyword>
<dbReference type="InterPro" id="IPR020103">
    <property type="entry name" value="PsdUridine_synth_cat_dom_sf"/>
</dbReference>
<dbReference type="PROSITE" id="PS01129">
    <property type="entry name" value="PSI_RLU"/>
    <property type="match status" value="1"/>
</dbReference>
<comment type="caution">
    <text evidence="6">The sequence shown here is derived from an EMBL/GenBank/DDBJ whole genome shotgun (WGS) entry which is preliminary data.</text>
</comment>
<organism evidence="6 7">
    <name type="scientific">Lapidilactobacillus mulanensis</name>
    <dbReference type="NCBI Taxonomy" id="2485999"/>
    <lineage>
        <taxon>Bacteria</taxon>
        <taxon>Bacillati</taxon>
        <taxon>Bacillota</taxon>
        <taxon>Bacilli</taxon>
        <taxon>Lactobacillales</taxon>
        <taxon>Lactobacillaceae</taxon>
        <taxon>Lapidilactobacillus</taxon>
    </lineage>
</organism>
<dbReference type="SUPFAM" id="SSF55120">
    <property type="entry name" value="Pseudouridine synthase"/>
    <property type="match status" value="1"/>
</dbReference>
<dbReference type="PANTHER" id="PTHR21600:SF35">
    <property type="entry name" value="PSEUDOURIDINE SYNTHASE"/>
    <property type="match status" value="1"/>
</dbReference>
<accession>A0ABW4DNW9</accession>
<comment type="catalytic activity">
    <reaction evidence="1 4">
        <text>a uridine in RNA = a pseudouridine in RNA</text>
        <dbReference type="Rhea" id="RHEA:48348"/>
        <dbReference type="Rhea" id="RHEA-COMP:12068"/>
        <dbReference type="Rhea" id="RHEA-COMP:12069"/>
        <dbReference type="ChEBI" id="CHEBI:65314"/>
        <dbReference type="ChEBI" id="CHEBI:65315"/>
    </reaction>
</comment>
<dbReference type="Gene3D" id="3.30.2350.10">
    <property type="entry name" value="Pseudouridine synthase"/>
    <property type="match status" value="1"/>
</dbReference>
<evidence type="ECO:0000256" key="4">
    <source>
        <dbReference type="RuleBase" id="RU362028"/>
    </source>
</evidence>
<comment type="similarity">
    <text evidence="2 4">Belongs to the pseudouridine synthase RluA family.</text>
</comment>
<evidence type="ECO:0000259" key="5">
    <source>
        <dbReference type="Pfam" id="PF00849"/>
    </source>
</evidence>
<keyword evidence="7" id="KW-1185">Reference proteome</keyword>
<evidence type="ECO:0000313" key="7">
    <source>
        <dbReference type="Proteomes" id="UP001597244"/>
    </source>
</evidence>
<proteinExistence type="inferred from homology"/>
<evidence type="ECO:0000256" key="1">
    <source>
        <dbReference type="ARBA" id="ARBA00000073"/>
    </source>
</evidence>
<dbReference type="InterPro" id="IPR006225">
    <property type="entry name" value="PsdUridine_synth_RluC/D"/>
</dbReference>